<reference evidence="2" key="1">
    <citation type="submission" date="2023-03" db="EMBL/GenBank/DDBJ databases">
        <title>Massive genome expansion in bonnet fungi (Mycena s.s.) driven by repeated elements and novel gene families across ecological guilds.</title>
        <authorList>
            <consortium name="Lawrence Berkeley National Laboratory"/>
            <person name="Harder C.B."/>
            <person name="Miyauchi S."/>
            <person name="Viragh M."/>
            <person name="Kuo A."/>
            <person name="Thoen E."/>
            <person name="Andreopoulos B."/>
            <person name="Lu D."/>
            <person name="Skrede I."/>
            <person name="Drula E."/>
            <person name="Henrissat B."/>
            <person name="Morin E."/>
            <person name="Kohler A."/>
            <person name="Barry K."/>
            <person name="LaButti K."/>
            <person name="Morin E."/>
            <person name="Salamov A."/>
            <person name="Lipzen A."/>
            <person name="Mereny Z."/>
            <person name="Hegedus B."/>
            <person name="Baldrian P."/>
            <person name="Stursova M."/>
            <person name="Weitz H."/>
            <person name="Taylor A."/>
            <person name="Grigoriev I.V."/>
            <person name="Nagy L.G."/>
            <person name="Martin F."/>
            <person name="Kauserud H."/>
        </authorList>
    </citation>
    <scope>NUCLEOTIDE SEQUENCE</scope>
    <source>
        <strain evidence="2">CBHHK200</strain>
    </source>
</reference>
<feature type="compositionally biased region" description="Low complexity" evidence="1">
    <location>
        <begin position="323"/>
        <end position="340"/>
    </location>
</feature>
<evidence type="ECO:0000313" key="2">
    <source>
        <dbReference type="EMBL" id="KAJ7032566.1"/>
    </source>
</evidence>
<feature type="region of interest" description="Disordered" evidence="1">
    <location>
        <begin position="1"/>
        <end position="75"/>
    </location>
</feature>
<name>A0AAD6SR74_9AGAR</name>
<comment type="caution">
    <text evidence="2">The sequence shown here is derived from an EMBL/GenBank/DDBJ whole genome shotgun (WGS) entry which is preliminary data.</text>
</comment>
<proteinExistence type="predicted"/>
<feature type="region of interest" description="Disordered" evidence="1">
    <location>
        <begin position="323"/>
        <end position="349"/>
    </location>
</feature>
<dbReference type="AlphaFoldDB" id="A0AAD6SR74"/>
<evidence type="ECO:0000256" key="1">
    <source>
        <dbReference type="SAM" id="MobiDB-lite"/>
    </source>
</evidence>
<protein>
    <submittedName>
        <fullName evidence="2">Uncharacterized protein</fullName>
    </submittedName>
</protein>
<dbReference type="Proteomes" id="UP001218188">
    <property type="component" value="Unassembled WGS sequence"/>
</dbReference>
<feature type="region of interest" description="Disordered" evidence="1">
    <location>
        <begin position="185"/>
        <end position="300"/>
    </location>
</feature>
<sequence length="388" mass="41970">MSPPTTFTPTHHDLISSHRAYPTHSSRKLDTLLGENPLLESGSRPSFHPASGAARDADAGSWLAPADDDSDAVSIKSTSSSASSIRFVKSTPPKATLRPLLRLTSPRPHFTASVVSPRFPEYSPVTPVFVVDKRKKMGKLTRTLGSNVPPELVFSQTADAKMLPSKTVVPSLLSALAPAHERELVKMKAQRARQSQSSRPTREAGLSPYAYSTSEHSGSRSTTSFQSASSGSASSPNSPYTPFSASWTSPSHSAPPRSPHYVKTSTWNTAPSVREVHHGHGGSKPSPPAVRPSTSSRSTDENRYFSRHFDVAVPPYAAPVRSASPFRSVSPFPRSSTSASNHSRGGDTEYEEDAYIDTHRKEAGWSGEWSGAHGMGEVVNKLRRLRFK</sequence>
<evidence type="ECO:0000313" key="3">
    <source>
        <dbReference type="Proteomes" id="UP001218188"/>
    </source>
</evidence>
<dbReference type="EMBL" id="JARJCM010000072">
    <property type="protein sequence ID" value="KAJ7032566.1"/>
    <property type="molecule type" value="Genomic_DNA"/>
</dbReference>
<organism evidence="2 3">
    <name type="scientific">Mycena alexandri</name>
    <dbReference type="NCBI Taxonomy" id="1745969"/>
    <lineage>
        <taxon>Eukaryota</taxon>
        <taxon>Fungi</taxon>
        <taxon>Dikarya</taxon>
        <taxon>Basidiomycota</taxon>
        <taxon>Agaricomycotina</taxon>
        <taxon>Agaricomycetes</taxon>
        <taxon>Agaricomycetidae</taxon>
        <taxon>Agaricales</taxon>
        <taxon>Marasmiineae</taxon>
        <taxon>Mycenaceae</taxon>
        <taxon>Mycena</taxon>
    </lineage>
</organism>
<keyword evidence="3" id="KW-1185">Reference proteome</keyword>
<feature type="compositionally biased region" description="Low complexity" evidence="1">
    <location>
        <begin position="219"/>
        <end position="238"/>
    </location>
</feature>
<accession>A0AAD6SR74</accession>
<gene>
    <name evidence="2" type="ORF">C8F04DRAFT_1107237</name>
</gene>